<sequence>MSVGSSFLLTLLYWLHMLATVAWLGSLSGLALIFLPAARKSLDLPTYALLLGRIQPRIQQVGWMSLFILGATGMFQMSANPNYHGLLSIDSPWAQAILAKHIAVFVMVALSAWNTWGVLPALHRLTLLRQAGKTPGSGEQSRLERQEALLLNLNLALSVIVLALTAWARSS</sequence>
<keyword evidence="1" id="KW-1133">Transmembrane helix</keyword>
<protein>
    <recommendedName>
        <fullName evidence="2">Copper resistance protein D domain-containing protein</fullName>
    </recommendedName>
</protein>
<organism evidence="3">
    <name type="scientific">Anaerolinea thermolimosa</name>
    <dbReference type="NCBI Taxonomy" id="229919"/>
    <lineage>
        <taxon>Bacteria</taxon>
        <taxon>Bacillati</taxon>
        <taxon>Chloroflexota</taxon>
        <taxon>Anaerolineae</taxon>
        <taxon>Anaerolineales</taxon>
        <taxon>Anaerolineaceae</taxon>
        <taxon>Anaerolinea</taxon>
    </lineage>
</organism>
<proteinExistence type="predicted"/>
<comment type="caution">
    <text evidence="3">The sequence shown here is derived from an EMBL/GenBank/DDBJ whole genome shotgun (WGS) entry which is preliminary data.</text>
</comment>
<gene>
    <name evidence="3" type="ORF">ENT37_05195</name>
</gene>
<evidence type="ECO:0000256" key="1">
    <source>
        <dbReference type="SAM" id="Phobius"/>
    </source>
</evidence>
<feature type="transmembrane region" description="Helical" evidence="1">
    <location>
        <begin position="58"/>
        <end position="77"/>
    </location>
</feature>
<feature type="transmembrane region" description="Helical" evidence="1">
    <location>
        <begin position="97"/>
        <end position="119"/>
    </location>
</feature>
<keyword evidence="1" id="KW-0812">Transmembrane</keyword>
<accession>A0A7C4PLN4</accession>
<feature type="domain" description="Copper resistance protein D" evidence="2">
    <location>
        <begin position="59"/>
        <end position="167"/>
    </location>
</feature>
<feature type="transmembrane region" description="Helical" evidence="1">
    <location>
        <begin position="12"/>
        <end position="37"/>
    </location>
</feature>
<name>A0A7C4PLN4_9CHLR</name>
<dbReference type="EMBL" id="DSYK01000267">
    <property type="protein sequence ID" value="HGS21248.1"/>
    <property type="molecule type" value="Genomic_DNA"/>
</dbReference>
<reference evidence="3" key="1">
    <citation type="journal article" date="2020" name="mSystems">
        <title>Genome- and Community-Level Interaction Insights into Carbon Utilization and Element Cycling Functions of Hydrothermarchaeota in Hydrothermal Sediment.</title>
        <authorList>
            <person name="Zhou Z."/>
            <person name="Liu Y."/>
            <person name="Xu W."/>
            <person name="Pan J."/>
            <person name="Luo Z.H."/>
            <person name="Li M."/>
        </authorList>
    </citation>
    <scope>NUCLEOTIDE SEQUENCE [LARGE SCALE GENOMIC DNA]</scope>
    <source>
        <strain evidence="3">SpSt-573</strain>
    </source>
</reference>
<evidence type="ECO:0000313" key="3">
    <source>
        <dbReference type="EMBL" id="HGS21248.1"/>
    </source>
</evidence>
<dbReference type="InterPro" id="IPR008457">
    <property type="entry name" value="Cu-R_CopD_dom"/>
</dbReference>
<dbReference type="AlphaFoldDB" id="A0A7C4PLN4"/>
<keyword evidence="1" id="KW-0472">Membrane</keyword>
<evidence type="ECO:0000259" key="2">
    <source>
        <dbReference type="Pfam" id="PF05425"/>
    </source>
</evidence>
<feature type="transmembrane region" description="Helical" evidence="1">
    <location>
        <begin position="149"/>
        <end position="168"/>
    </location>
</feature>
<dbReference type="GO" id="GO:0016020">
    <property type="term" value="C:membrane"/>
    <property type="evidence" value="ECO:0007669"/>
    <property type="project" value="InterPro"/>
</dbReference>
<dbReference type="Pfam" id="PF05425">
    <property type="entry name" value="CopD"/>
    <property type="match status" value="1"/>
</dbReference>